<feature type="region of interest" description="Disordered" evidence="8">
    <location>
        <begin position="133"/>
        <end position="191"/>
    </location>
</feature>
<dbReference type="Proteomes" id="UP001055167">
    <property type="component" value="Unassembled WGS sequence"/>
</dbReference>
<feature type="compositionally biased region" description="Pro residues" evidence="8">
    <location>
        <begin position="177"/>
        <end position="187"/>
    </location>
</feature>
<dbReference type="Pfam" id="PF01551">
    <property type="entry name" value="Peptidase_M23"/>
    <property type="match status" value="1"/>
</dbReference>
<sequence>MKQTHTTRMGPAPMPGHRLGARRRQPRRRVAVFFVGPLLVWAAVASWMAHSRSEEAERLLAEQAVQKAAYEDKVRALTRRLVGVASHQVLEQDGLAGRMADIVTRQVELESRLATLAGYAERIADPAAGAAGAAGLAPAEPAPAPAKARPEGEAGREGGARPPAETNVLRLGGPRPAEAPPAAPGPGPRSVLEDGVRSVAETERRSRIRALLGLPTRQQFDVLEASLGRVERQETGVLAAFDRAVRNGVGRIRTVLGGLGVALPAAAAPAPRPVAVANPFDEGVRLLDLGLDDLRRWRGVADGVPLRRPLEGLDHALTSNFGVRKDPFTGASALHAGMDFRAPVGTGVHATGAGRVVTAEASGGYGNLVEIDHGNGVVTRYGHLSAFAVAVGQTVRPDTVIGAVGSTGRSTGPHLHYETRINTAAVDPMRFLKAGADLFDTPQIASALGSQPAAADTSED</sequence>
<organism evidence="10 11">
    <name type="scientific">Methylobacterium crusticola</name>
    <dbReference type="NCBI Taxonomy" id="1697972"/>
    <lineage>
        <taxon>Bacteria</taxon>
        <taxon>Pseudomonadati</taxon>
        <taxon>Pseudomonadota</taxon>
        <taxon>Alphaproteobacteria</taxon>
        <taxon>Hyphomicrobiales</taxon>
        <taxon>Methylobacteriaceae</taxon>
        <taxon>Methylobacterium</taxon>
    </lineage>
</organism>
<evidence type="ECO:0000313" key="11">
    <source>
        <dbReference type="Proteomes" id="UP001055167"/>
    </source>
</evidence>
<dbReference type="RefSeq" id="WP_238312752.1">
    <property type="nucleotide sequence ID" value="NZ_BPQH01000001.1"/>
</dbReference>
<evidence type="ECO:0000256" key="7">
    <source>
        <dbReference type="SAM" id="Coils"/>
    </source>
</evidence>
<gene>
    <name evidence="10" type="ORF">OPKNFCMD_0480</name>
</gene>
<keyword evidence="7" id="KW-0175">Coiled coil</keyword>
<protein>
    <recommendedName>
        <fullName evidence="9">M23ase beta-sheet core domain-containing protein</fullName>
    </recommendedName>
</protein>
<dbReference type="PANTHER" id="PTHR21666:SF288">
    <property type="entry name" value="CELL DIVISION PROTEIN YTFB"/>
    <property type="match status" value="1"/>
</dbReference>
<dbReference type="SUPFAM" id="SSF51261">
    <property type="entry name" value="Duplicated hybrid motif"/>
    <property type="match status" value="1"/>
</dbReference>
<keyword evidence="4" id="KW-0378">Hydrolase</keyword>
<evidence type="ECO:0000256" key="4">
    <source>
        <dbReference type="ARBA" id="ARBA00022801"/>
    </source>
</evidence>
<keyword evidence="6" id="KW-0482">Metalloprotease</keyword>
<feature type="coiled-coil region" evidence="7">
    <location>
        <begin position="53"/>
        <end position="80"/>
    </location>
</feature>
<feature type="compositionally biased region" description="Basic and acidic residues" evidence="8">
    <location>
        <begin position="148"/>
        <end position="159"/>
    </location>
</feature>
<dbReference type="PANTHER" id="PTHR21666">
    <property type="entry name" value="PEPTIDASE-RELATED"/>
    <property type="match status" value="1"/>
</dbReference>
<dbReference type="InterPro" id="IPR011055">
    <property type="entry name" value="Dup_hybrid_motif"/>
</dbReference>
<dbReference type="Gene3D" id="2.70.70.10">
    <property type="entry name" value="Glucose Permease (Domain IIA)"/>
    <property type="match status" value="1"/>
</dbReference>
<evidence type="ECO:0000256" key="3">
    <source>
        <dbReference type="ARBA" id="ARBA00022723"/>
    </source>
</evidence>
<reference evidence="10" key="1">
    <citation type="journal article" date="2021" name="Front. Microbiol.">
        <title>Comprehensive Comparative Genomics and Phenotyping of Methylobacterium Species.</title>
        <authorList>
            <person name="Alessa O."/>
            <person name="Ogura Y."/>
            <person name="Fujitani Y."/>
            <person name="Takami H."/>
            <person name="Hayashi T."/>
            <person name="Sahin N."/>
            <person name="Tani A."/>
        </authorList>
    </citation>
    <scope>NUCLEOTIDE SEQUENCE</scope>
    <source>
        <strain evidence="10">KCTC 52305</strain>
    </source>
</reference>
<evidence type="ECO:0000256" key="6">
    <source>
        <dbReference type="ARBA" id="ARBA00023049"/>
    </source>
</evidence>
<evidence type="ECO:0000256" key="5">
    <source>
        <dbReference type="ARBA" id="ARBA00022833"/>
    </source>
</evidence>
<keyword evidence="3" id="KW-0479">Metal-binding</keyword>
<evidence type="ECO:0000256" key="1">
    <source>
        <dbReference type="ARBA" id="ARBA00001947"/>
    </source>
</evidence>
<dbReference type="EMBL" id="BPQH01000001">
    <property type="protein sequence ID" value="GJD47770.1"/>
    <property type="molecule type" value="Genomic_DNA"/>
</dbReference>
<dbReference type="InterPro" id="IPR016047">
    <property type="entry name" value="M23ase_b-sheet_dom"/>
</dbReference>
<feature type="domain" description="M23ase beta-sheet core" evidence="9">
    <location>
        <begin position="334"/>
        <end position="428"/>
    </location>
</feature>
<comment type="cofactor">
    <cofactor evidence="1">
        <name>Zn(2+)</name>
        <dbReference type="ChEBI" id="CHEBI:29105"/>
    </cofactor>
</comment>
<dbReference type="CDD" id="cd12797">
    <property type="entry name" value="M23_peptidase"/>
    <property type="match status" value="1"/>
</dbReference>
<evidence type="ECO:0000256" key="8">
    <source>
        <dbReference type="SAM" id="MobiDB-lite"/>
    </source>
</evidence>
<name>A0ABQ4QSM0_9HYPH</name>
<dbReference type="InterPro" id="IPR050570">
    <property type="entry name" value="Cell_wall_metabolism_enzyme"/>
</dbReference>
<comment type="caution">
    <text evidence="10">The sequence shown here is derived from an EMBL/GenBank/DDBJ whole genome shotgun (WGS) entry which is preliminary data.</text>
</comment>
<accession>A0ABQ4QSM0</accession>
<evidence type="ECO:0000259" key="9">
    <source>
        <dbReference type="Pfam" id="PF01551"/>
    </source>
</evidence>
<keyword evidence="5" id="KW-0862">Zinc</keyword>
<evidence type="ECO:0000313" key="10">
    <source>
        <dbReference type="EMBL" id="GJD47770.1"/>
    </source>
</evidence>
<feature type="region of interest" description="Disordered" evidence="8">
    <location>
        <begin position="1"/>
        <end position="23"/>
    </location>
</feature>
<evidence type="ECO:0000256" key="2">
    <source>
        <dbReference type="ARBA" id="ARBA00022670"/>
    </source>
</evidence>
<proteinExistence type="predicted"/>
<keyword evidence="2" id="KW-0645">Protease</keyword>
<reference evidence="10" key="2">
    <citation type="submission" date="2021-08" db="EMBL/GenBank/DDBJ databases">
        <authorList>
            <person name="Tani A."/>
            <person name="Ola A."/>
            <person name="Ogura Y."/>
            <person name="Katsura K."/>
            <person name="Hayashi T."/>
        </authorList>
    </citation>
    <scope>NUCLEOTIDE SEQUENCE</scope>
    <source>
        <strain evidence="10">KCTC 52305</strain>
    </source>
</reference>
<keyword evidence="11" id="KW-1185">Reference proteome</keyword>